<dbReference type="Gene3D" id="3.30.70.100">
    <property type="match status" value="1"/>
</dbReference>
<dbReference type="SUPFAM" id="SSF54909">
    <property type="entry name" value="Dimeric alpha+beta barrel"/>
    <property type="match status" value="1"/>
</dbReference>
<evidence type="ECO:0000259" key="2">
    <source>
        <dbReference type="Pfam" id="PF07978"/>
    </source>
</evidence>
<proteinExistence type="inferred from homology"/>
<dbReference type="InterPro" id="IPR011008">
    <property type="entry name" value="Dimeric_a/b-barrel"/>
</dbReference>
<gene>
    <name evidence="3" type="ORF">Tco025E_07250</name>
</gene>
<dbReference type="Pfam" id="PF07978">
    <property type="entry name" value="NIPSNAP"/>
    <property type="match status" value="1"/>
</dbReference>
<dbReference type="GO" id="GO:0005739">
    <property type="term" value="C:mitochondrion"/>
    <property type="evidence" value="ECO:0007669"/>
    <property type="project" value="TreeGrafter"/>
</dbReference>
<feature type="domain" description="NIPSNAP" evidence="2">
    <location>
        <begin position="17"/>
        <end position="111"/>
    </location>
</feature>
<dbReference type="AlphaFoldDB" id="A0A3R7KHY3"/>
<reference evidence="3 4" key="1">
    <citation type="journal article" date="2018" name="BMC Genomics">
        <title>Genomic comparison of Trypanosoma conorhini and Trypanosoma rangeli to Trypanosoma cruzi strains of high and low virulence.</title>
        <authorList>
            <person name="Bradwell K.R."/>
            <person name="Koparde V.N."/>
            <person name="Matveyev A.V."/>
            <person name="Serrano M.G."/>
            <person name="Alves J.M."/>
            <person name="Parikh H."/>
            <person name="Huang B."/>
            <person name="Lee V."/>
            <person name="Espinosa-Alvarez O."/>
            <person name="Ortiz P.A."/>
            <person name="Costa-Martins A.G."/>
            <person name="Teixeira M.M."/>
            <person name="Buck G.A."/>
        </authorList>
    </citation>
    <scope>NUCLEOTIDE SEQUENCE [LARGE SCALE GENOMIC DNA]</scope>
    <source>
        <strain evidence="3 4">025E</strain>
    </source>
</reference>
<sequence>MLQRSWPLLKATKEKIYELRIYDILPGKYDKFHRLTSELLPLRASVSRCQGYWIVQLGAINQVAHMWEYDSLKHRYDTRNALLRDVDWKHRYIDERQLCLSAQSNMLLRMTYLESNSSILSFKYLMKITPEKELVLTTPAASLAASYVVVTGEHEGKYVHILKGKLLDDLLEVEPTPGTISKIMGPARWSSAIGCLWR</sequence>
<dbReference type="GeneID" id="40320861"/>
<comment type="similarity">
    <text evidence="1">Belongs to the NipSnap family.</text>
</comment>
<dbReference type="Proteomes" id="UP000284403">
    <property type="component" value="Unassembled WGS sequence"/>
</dbReference>
<dbReference type="OrthoDB" id="10262843at2759"/>
<dbReference type="GO" id="GO:0000423">
    <property type="term" value="P:mitophagy"/>
    <property type="evidence" value="ECO:0007669"/>
    <property type="project" value="UniProtKB-ARBA"/>
</dbReference>
<evidence type="ECO:0000313" key="3">
    <source>
        <dbReference type="EMBL" id="RNF07999.1"/>
    </source>
</evidence>
<dbReference type="PANTHER" id="PTHR21017:SF17">
    <property type="entry name" value="PROTEIN NIPSNAP"/>
    <property type="match status" value="1"/>
</dbReference>
<dbReference type="PANTHER" id="PTHR21017">
    <property type="entry name" value="NIPSNAP-RELATED"/>
    <property type="match status" value="1"/>
</dbReference>
<comment type="caution">
    <text evidence="3">The sequence shown here is derived from an EMBL/GenBank/DDBJ whole genome shotgun (WGS) entry which is preliminary data.</text>
</comment>
<dbReference type="InterPro" id="IPR051557">
    <property type="entry name" value="NipSnap_domain"/>
</dbReference>
<organism evidence="3 4">
    <name type="scientific">Trypanosoma conorhini</name>
    <dbReference type="NCBI Taxonomy" id="83891"/>
    <lineage>
        <taxon>Eukaryota</taxon>
        <taxon>Discoba</taxon>
        <taxon>Euglenozoa</taxon>
        <taxon>Kinetoplastea</taxon>
        <taxon>Metakinetoplastina</taxon>
        <taxon>Trypanosomatida</taxon>
        <taxon>Trypanosomatidae</taxon>
        <taxon>Trypanosoma</taxon>
    </lineage>
</organism>
<dbReference type="EMBL" id="MKKU01000549">
    <property type="protein sequence ID" value="RNF07999.1"/>
    <property type="molecule type" value="Genomic_DNA"/>
</dbReference>
<evidence type="ECO:0000313" key="4">
    <source>
        <dbReference type="Proteomes" id="UP000284403"/>
    </source>
</evidence>
<name>A0A3R7KHY3_9TRYP</name>
<dbReference type="RefSeq" id="XP_029225763.1">
    <property type="nucleotide sequence ID" value="XM_029374116.1"/>
</dbReference>
<evidence type="ECO:0000256" key="1">
    <source>
        <dbReference type="ARBA" id="ARBA00005291"/>
    </source>
</evidence>
<accession>A0A3R7KHY3</accession>
<keyword evidence="4" id="KW-1185">Reference proteome</keyword>
<protein>
    <recommendedName>
        <fullName evidence="2">NIPSNAP domain-containing protein</fullName>
    </recommendedName>
</protein>
<dbReference type="InterPro" id="IPR012577">
    <property type="entry name" value="NIPSNAP"/>
</dbReference>